<dbReference type="AlphaFoldDB" id="A0AAV4RG60"/>
<keyword evidence="2" id="KW-1185">Reference proteome</keyword>
<evidence type="ECO:0000313" key="2">
    <source>
        <dbReference type="Proteomes" id="UP001054945"/>
    </source>
</evidence>
<organism evidence="1 2">
    <name type="scientific">Caerostris extrusa</name>
    <name type="common">Bark spider</name>
    <name type="synonym">Caerostris bankana</name>
    <dbReference type="NCBI Taxonomy" id="172846"/>
    <lineage>
        <taxon>Eukaryota</taxon>
        <taxon>Metazoa</taxon>
        <taxon>Ecdysozoa</taxon>
        <taxon>Arthropoda</taxon>
        <taxon>Chelicerata</taxon>
        <taxon>Arachnida</taxon>
        <taxon>Araneae</taxon>
        <taxon>Araneomorphae</taxon>
        <taxon>Entelegynae</taxon>
        <taxon>Araneoidea</taxon>
        <taxon>Araneidae</taxon>
        <taxon>Caerostris</taxon>
    </lineage>
</organism>
<proteinExistence type="predicted"/>
<comment type="caution">
    <text evidence="1">The sequence shown here is derived from an EMBL/GenBank/DDBJ whole genome shotgun (WGS) entry which is preliminary data.</text>
</comment>
<reference evidence="1 2" key="1">
    <citation type="submission" date="2021-06" db="EMBL/GenBank/DDBJ databases">
        <title>Caerostris extrusa draft genome.</title>
        <authorList>
            <person name="Kono N."/>
            <person name="Arakawa K."/>
        </authorList>
    </citation>
    <scope>NUCLEOTIDE SEQUENCE [LARGE SCALE GENOMIC DNA]</scope>
</reference>
<name>A0AAV4RG60_CAEEX</name>
<gene>
    <name evidence="1" type="ORF">CEXT_385471</name>
</gene>
<evidence type="ECO:0000313" key="1">
    <source>
        <dbReference type="EMBL" id="GIY19686.1"/>
    </source>
</evidence>
<protein>
    <submittedName>
        <fullName evidence="1">Uncharacterized protein</fullName>
    </submittedName>
</protein>
<sequence length="72" mass="8366">MCKRGKKGEWGSRRWSEFLWSRRCESNSPKSTFRWALTCGHKVPIEEGLEHPELPDGTGEFLDAWLMLLENG</sequence>
<dbReference type="EMBL" id="BPLR01007783">
    <property type="protein sequence ID" value="GIY19686.1"/>
    <property type="molecule type" value="Genomic_DNA"/>
</dbReference>
<accession>A0AAV4RG60</accession>
<dbReference type="Proteomes" id="UP001054945">
    <property type="component" value="Unassembled WGS sequence"/>
</dbReference>